<dbReference type="Proteomes" id="UP000746747">
    <property type="component" value="Unassembled WGS sequence"/>
</dbReference>
<accession>A0A8J2LY92</accession>
<proteinExistence type="predicted"/>
<organism evidence="1 2">
    <name type="scientific">Cercopithifilaria johnstoni</name>
    <dbReference type="NCBI Taxonomy" id="2874296"/>
    <lineage>
        <taxon>Eukaryota</taxon>
        <taxon>Metazoa</taxon>
        <taxon>Ecdysozoa</taxon>
        <taxon>Nematoda</taxon>
        <taxon>Chromadorea</taxon>
        <taxon>Rhabditida</taxon>
        <taxon>Spirurina</taxon>
        <taxon>Spiruromorpha</taxon>
        <taxon>Filarioidea</taxon>
        <taxon>Onchocercidae</taxon>
        <taxon>Cercopithifilaria</taxon>
    </lineage>
</organism>
<reference evidence="1" key="1">
    <citation type="submission" date="2021-09" db="EMBL/GenBank/DDBJ databases">
        <authorList>
            <consortium name="Pathogen Informatics"/>
        </authorList>
    </citation>
    <scope>NUCLEOTIDE SEQUENCE</scope>
</reference>
<dbReference type="EMBL" id="CAKAEH010000931">
    <property type="protein sequence ID" value="CAG9532273.1"/>
    <property type="molecule type" value="Genomic_DNA"/>
</dbReference>
<evidence type="ECO:0000313" key="1">
    <source>
        <dbReference type="EMBL" id="CAG9532273.1"/>
    </source>
</evidence>
<evidence type="ECO:0000313" key="2">
    <source>
        <dbReference type="Proteomes" id="UP000746747"/>
    </source>
</evidence>
<comment type="caution">
    <text evidence="1">The sequence shown here is derived from an EMBL/GenBank/DDBJ whole genome shotgun (WGS) entry which is preliminary data.</text>
</comment>
<sequence length="709" mass="80048">MTDTSSQGTCSHPMYRNNNLNNRCNHHYPEHSQCNVGSRRPALNSFGGGSFSTNRRQFIQRNHSWSIPELVRETGLILEVQREYGRILSQSNFSTPNIHIYFSPSTLVNDAPLSAITDNLADIFQAGAMVEIEVEGGVNLKELRDHVHVILTCTSIRPSTEIGRRPELVPMVVIQNDRDIPLALIANHELVALPRQVFPIEDVTSAFMAKKNSVTTNMEWPEFATIGRSIEGRILNAPPWIREFTNPAVKKIALSVQRFGRDREGFAVIKEHIKRGVILTPIDEEDKKICGDLFFPYEMRINASRTVTECEDVYRLGSKWYFRACPELPNRKYKYRVYSLNSLDDVINADLITQERSHEQTVNPSVITNEESVTADVSTNVIEAATSKNHELDDSHQLIEFDNEPLPVSSPNSFPIVTTVSPVTLNLLNSINFDAPPAATTIGINETAILQSSNSSDIADCNLLVDLNDADEIQQVATPVRHYHVLDEDFNLSSFNFDFEEEKKCKAKMLGCNNHESNEDMCMVSQFKESGNPDLNRIINGFNTPKEPMEAECNDCPIEFATCKPKKCAKNCSPQCNGNSEVEQLIDISSDQEMDTSDDDSENEIFHPISVERRNDDGWWFTRRIPNKADSMEDKKINDELMRLSCCVKNSETIELNSVPKDDKPLLLTDDHAKNCETISLAVTPQISFSNVLQDDDVYAKFFSELLRK</sequence>
<name>A0A8J2LY92_9BILA</name>
<gene>
    <name evidence="1" type="ORF">CJOHNSTONI_LOCUS2598</name>
</gene>
<protein>
    <submittedName>
        <fullName evidence="1">Uncharacterized protein</fullName>
    </submittedName>
</protein>
<dbReference type="OrthoDB" id="5874523at2759"/>
<keyword evidence="2" id="KW-1185">Reference proteome</keyword>
<dbReference type="AlphaFoldDB" id="A0A8J2LY92"/>